<proteinExistence type="predicted"/>
<name>A0A1E5QAA7_9PROT</name>
<dbReference type="AlphaFoldDB" id="A0A1E5QAA7"/>
<evidence type="ECO:0000313" key="3">
    <source>
        <dbReference type="EMBL" id="OEJ68728.1"/>
    </source>
</evidence>
<dbReference type="Pfam" id="PF10135">
    <property type="entry name" value="Rod-binding"/>
    <property type="match status" value="1"/>
</dbReference>
<dbReference type="InterPro" id="IPR019301">
    <property type="entry name" value="Flagellar_prot_FlgJ_N"/>
</dbReference>
<sequence>MASALQMDVHTAMEQSRALPTMPKTTDLNKMREKAQEFEAVFLSQMLKPVFESIDTDGPFGGGQAEGMWRSLMVDEYGKSMAKAGGIGLADSVMSEMLRLQEAQ</sequence>
<dbReference type="STRING" id="28181.BEN30_05850"/>
<evidence type="ECO:0000256" key="1">
    <source>
        <dbReference type="SAM" id="MobiDB-lite"/>
    </source>
</evidence>
<feature type="region of interest" description="Disordered" evidence="1">
    <location>
        <begin position="1"/>
        <end position="24"/>
    </location>
</feature>
<gene>
    <name evidence="3" type="ORF">BEN30_05850</name>
</gene>
<dbReference type="RefSeq" id="WP_069957086.1">
    <property type="nucleotide sequence ID" value="NZ_MCGG01000011.1"/>
</dbReference>
<dbReference type="Proteomes" id="UP000095347">
    <property type="component" value="Unassembled WGS sequence"/>
</dbReference>
<evidence type="ECO:0000259" key="2">
    <source>
        <dbReference type="Pfam" id="PF10135"/>
    </source>
</evidence>
<comment type="caution">
    <text evidence="3">The sequence shown here is derived from an EMBL/GenBank/DDBJ whole genome shotgun (WGS) entry which is preliminary data.</text>
</comment>
<evidence type="ECO:0000313" key="4">
    <source>
        <dbReference type="Proteomes" id="UP000095347"/>
    </source>
</evidence>
<keyword evidence="4" id="KW-1185">Reference proteome</keyword>
<feature type="domain" description="Flagellar protein FlgJ N-terminal" evidence="2">
    <location>
        <begin position="54"/>
        <end position="94"/>
    </location>
</feature>
<accession>A0A1E5QAA7</accession>
<dbReference type="EMBL" id="MCGG01000011">
    <property type="protein sequence ID" value="OEJ68728.1"/>
    <property type="molecule type" value="Genomic_DNA"/>
</dbReference>
<protein>
    <recommendedName>
        <fullName evidence="2">Flagellar protein FlgJ N-terminal domain-containing protein</fullName>
    </recommendedName>
</protein>
<organism evidence="3 4">
    <name type="scientific">Magnetovibrio blakemorei</name>
    <dbReference type="NCBI Taxonomy" id="28181"/>
    <lineage>
        <taxon>Bacteria</taxon>
        <taxon>Pseudomonadati</taxon>
        <taxon>Pseudomonadota</taxon>
        <taxon>Alphaproteobacteria</taxon>
        <taxon>Rhodospirillales</taxon>
        <taxon>Magnetovibrionaceae</taxon>
        <taxon>Magnetovibrio</taxon>
    </lineage>
</organism>
<reference evidence="4" key="1">
    <citation type="submission" date="2016-07" db="EMBL/GenBank/DDBJ databases">
        <authorList>
            <person name="Florea S."/>
            <person name="Webb J.S."/>
            <person name="Jaromczyk J."/>
            <person name="Schardl C.L."/>
        </authorList>
    </citation>
    <scope>NUCLEOTIDE SEQUENCE [LARGE SCALE GENOMIC DNA]</scope>
    <source>
        <strain evidence="4">MV-1</strain>
    </source>
</reference>